<protein>
    <submittedName>
        <fullName evidence="1">Uncharacterized protein</fullName>
    </submittedName>
</protein>
<evidence type="ECO:0000313" key="1">
    <source>
        <dbReference type="EMBL" id="CAK0828089.1"/>
    </source>
</evidence>
<reference evidence="1" key="1">
    <citation type="submission" date="2023-10" db="EMBL/GenBank/DDBJ databases">
        <authorList>
            <person name="Chen Y."/>
            <person name="Shah S."/>
            <person name="Dougan E. K."/>
            <person name="Thang M."/>
            <person name="Chan C."/>
        </authorList>
    </citation>
    <scope>NUCLEOTIDE SEQUENCE [LARGE SCALE GENOMIC DNA]</scope>
</reference>
<comment type="caution">
    <text evidence="1">The sequence shown here is derived from an EMBL/GenBank/DDBJ whole genome shotgun (WGS) entry which is preliminary data.</text>
</comment>
<sequence>MVALVSLLRTEAGGDRAIALPPEVVRLWPKMRSECTNEWVTSMAGKWGAAVAGSSALREALVTALAGEVLERTPVKLYAVTALWDSAELGIPVRTLHLEILSHLSMRLIRERTAYAEPVAADKSTRAGARSGIAFGRVAPCAVLETNKLSQVYALLSGVKKAKLAMSTKSALIGKNKGATKEVALKFHSRDITVKVTDRALDLGIDRGNVAGCKGKYAKREHGQMSNDGRCLAQHTYACKAFGMAAS</sequence>
<gene>
    <name evidence="1" type="ORF">PCOR1329_LOCUS27430</name>
</gene>
<organism evidence="1 2">
    <name type="scientific">Prorocentrum cordatum</name>
    <dbReference type="NCBI Taxonomy" id="2364126"/>
    <lineage>
        <taxon>Eukaryota</taxon>
        <taxon>Sar</taxon>
        <taxon>Alveolata</taxon>
        <taxon>Dinophyceae</taxon>
        <taxon>Prorocentrales</taxon>
        <taxon>Prorocentraceae</taxon>
        <taxon>Prorocentrum</taxon>
    </lineage>
</organism>
<dbReference type="EMBL" id="CAUYUJ010009940">
    <property type="protein sequence ID" value="CAK0828089.1"/>
    <property type="molecule type" value="Genomic_DNA"/>
</dbReference>
<dbReference type="Proteomes" id="UP001189429">
    <property type="component" value="Unassembled WGS sequence"/>
</dbReference>
<proteinExistence type="predicted"/>
<evidence type="ECO:0000313" key="2">
    <source>
        <dbReference type="Proteomes" id="UP001189429"/>
    </source>
</evidence>
<feature type="non-terminal residue" evidence="1">
    <location>
        <position position="247"/>
    </location>
</feature>
<accession>A0ABN9S880</accession>
<keyword evidence="2" id="KW-1185">Reference proteome</keyword>
<name>A0ABN9S880_9DINO</name>